<name>A0A5J4V5A4_9EUKA</name>
<gene>
    <name evidence="1" type="ORF">EZS28_026388</name>
</gene>
<proteinExistence type="predicted"/>
<sequence length="142" mass="16434">MAINFKIPQLLMNLLSTLPLYYVNNYHTEIILLLLEKVNDESKREMLTNGGLQTLSRLLNHTNSIIKSDVITIMFEILDTGEFRQTTRTIHPLYSEAKNDGVIFQYFAERTGSQSTNETTFILTSQIFDLERKAFRVSCMFT</sequence>
<accession>A0A5J4V5A4</accession>
<reference evidence="1 2" key="1">
    <citation type="submission" date="2019-03" db="EMBL/GenBank/DDBJ databases">
        <title>Single cell metagenomics reveals metabolic interactions within the superorganism composed of flagellate Streblomastix strix and complex community of Bacteroidetes bacteria on its surface.</title>
        <authorList>
            <person name="Treitli S.C."/>
            <person name="Kolisko M."/>
            <person name="Husnik F."/>
            <person name="Keeling P."/>
            <person name="Hampl V."/>
        </authorList>
    </citation>
    <scope>NUCLEOTIDE SEQUENCE [LARGE SCALE GENOMIC DNA]</scope>
    <source>
        <strain evidence="1">ST1C</strain>
    </source>
</reference>
<dbReference type="Proteomes" id="UP000324800">
    <property type="component" value="Unassembled WGS sequence"/>
</dbReference>
<organism evidence="1 2">
    <name type="scientific">Streblomastix strix</name>
    <dbReference type="NCBI Taxonomy" id="222440"/>
    <lineage>
        <taxon>Eukaryota</taxon>
        <taxon>Metamonada</taxon>
        <taxon>Preaxostyla</taxon>
        <taxon>Oxymonadida</taxon>
        <taxon>Streblomastigidae</taxon>
        <taxon>Streblomastix</taxon>
    </lineage>
</organism>
<evidence type="ECO:0000313" key="2">
    <source>
        <dbReference type="Proteomes" id="UP000324800"/>
    </source>
</evidence>
<protein>
    <submittedName>
        <fullName evidence="1">Uncharacterized protein</fullName>
    </submittedName>
</protein>
<comment type="caution">
    <text evidence="1">The sequence shown here is derived from an EMBL/GenBank/DDBJ whole genome shotgun (WGS) entry which is preliminary data.</text>
</comment>
<dbReference type="AlphaFoldDB" id="A0A5J4V5A4"/>
<dbReference type="EMBL" id="SNRW01009387">
    <property type="protein sequence ID" value="KAA6378086.1"/>
    <property type="molecule type" value="Genomic_DNA"/>
</dbReference>
<evidence type="ECO:0000313" key="1">
    <source>
        <dbReference type="EMBL" id="KAA6378086.1"/>
    </source>
</evidence>